<dbReference type="EMBL" id="QENQ01000001">
    <property type="protein sequence ID" value="PVX28989.1"/>
    <property type="molecule type" value="Genomic_DNA"/>
</dbReference>
<keyword evidence="1" id="KW-1133">Transmembrane helix</keyword>
<dbReference type="Proteomes" id="UP000245890">
    <property type="component" value="Unassembled WGS sequence"/>
</dbReference>
<gene>
    <name evidence="2" type="ORF">DD559_06275</name>
</gene>
<name>A0A2U0SCA3_9SPHN</name>
<dbReference type="InterPro" id="IPR046130">
    <property type="entry name" value="DUF6127"/>
</dbReference>
<organism evidence="2 3">
    <name type="scientific">Sphingomonas pokkalii</name>
    <dbReference type="NCBI Taxonomy" id="2175090"/>
    <lineage>
        <taxon>Bacteria</taxon>
        <taxon>Pseudomonadati</taxon>
        <taxon>Pseudomonadota</taxon>
        <taxon>Alphaproteobacteria</taxon>
        <taxon>Sphingomonadales</taxon>
        <taxon>Sphingomonadaceae</taxon>
        <taxon>Sphingomonas</taxon>
    </lineage>
</organism>
<evidence type="ECO:0000256" key="1">
    <source>
        <dbReference type="SAM" id="Phobius"/>
    </source>
</evidence>
<keyword evidence="3" id="KW-1185">Reference proteome</keyword>
<evidence type="ECO:0000313" key="2">
    <source>
        <dbReference type="EMBL" id="PVX28989.1"/>
    </source>
</evidence>
<keyword evidence="1" id="KW-0812">Transmembrane</keyword>
<dbReference type="Pfam" id="PF19622">
    <property type="entry name" value="DUF6127"/>
    <property type="match status" value="1"/>
</dbReference>
<evidence type="ECO:0000313" key="3">
    <source>
        <dbReference type="Proteomes" id="UP000245890"/>
    </source>
</evidence>
<dbReference type="AlphaFoldDB" id="A0A2U0SCA3"/>
<sequence length="102" mass="10891">MTDGAMLAQLIEQAEEEGADLATLRAIAEEAGTVGADRALARLGLDDPGAAKDMAELRELLGAWRDAKKSMLKAVMQWLGRTVAALVLVVLAMRLGFPGWLK</sequence>
<protein>
    <submittedName>
        <fullName evidence="2">Uncharacterized protein</fullName>
    </submittedName>
</protein>
<reference evidence="2 3" key="1">
    <citation type="submission" date="2018-05" db="EMBL/GenBank/DDBJ databases">
        <title>Description of Sphingomonas pokkalii sp nov, isolated from the rhizosphere of saline tolerant pokkali rice and its draft genome analysis.</title>
        <authorList>
            <person name="Menon R."/>
            <person name="Kumari S."/>
            <person name="Rameshkumar N."/>
        </authorList>
    </citation>
    <scope>NUCLEOTIDE SEQUENCE [LARGE SCALE GENOMIC DNA]</scope>
    <source>
        <strain evidence="2 3">L3B27</strain>
    </source>
</reference>
<comment type="caution">
    <text evidence="2">The sequence shown here is derived from an EMBL/GenBank/DDBJ whole genome shotgun (WGS) entry which is preliminary data.</text>
</comment>
<dbReference type="RefSeq" id="WP_116468431.1">
    <property type="nucleotide sequence ID" value="NZ_QENQ01000001.1"/>
</dbReference>
<feature type="transmembrane region" description="Helical" evidence="1">
    <location>
        <begin position="78"/>
        <end position="97"/>
    </location>
</feature>
<keyword evidence="1" id="KW-0472">Membrane</keyword>
<proteinExistence type="predicted"/>
<dbReference type="OrthoDB" id="7427743at2"/>
<accession>A0A2U0SCA3</accession>